<dbReference type="FunFam" id="1.10.40.30:FF:000005">
    <property type="entry name" value="Adenylosuccinate lyase"/>
    <property type="match status" value="1"/>
</dbReference>
<dbReference type="Gene3D" id="1.10.275.60">
    <property type="match status" value="1"/>
</dbReference>
<dbReference type="FunFam" id="1.10.275.60:FF:000001">
    <property type="entry name" value="Adenylosuccinate lyase"/>
    <property type="match status" value="1"/>
</dbReference>
<comment type="catalytic activity">
    <reaction evidence="1 13">
        <text>(2S)-2-[5-amino-1-(5-phospho-beta-D-ribosyl)imidazole-4-carboxamido]succinate = 5-amino-1-(5-phospho-beta-D-ribosyl)imidazole-4-carboxamide + fumarate</text>
        <dbReference type="Rhea" id="RHEA:23920"/>
        <dbReference type="ChEBI" id="CHEBI:29806"/>
        <dbReference type="ChEBI" id="CHEBI:58443"/>
        <dbReference type="ChEBI" id="CHEBI:58475"/>
        <dbReference type="EC" id="4.3.2.2"/>
    </reaction>
</comment>
<comment type="pathway">
    <text evidence="3 13">Purine metabolism; IMP biosynthesis via de novo pathway; 5-amino-1-(5-phospho-D-ribosyl)imidazole-4-carboxamide from 5-amino-1-(5-phospho-D-ribosyl)imidazole-4-carboxylate: step 2/2.</text>
</comment>
<dbReference type="UniPathway" id="UPA00075">
    <property type="reaction ID" value="UER00336"/>
</dbReference>
<evidence type="ECO:0000256" key="6">
    <source>
        <dbReference type="ARBA" id="ARBA00011668"/>
    </source>
</evidence>
<dbReference type="CDD" id="cd03302">
    <property type="entry name" value="Adenylsuccinate_lyase_2"/>
    <property type="match status" value="1"/>
</dbReference>
<dbReference type="EC" id="4.3.2.2" evidence="7 13"/>
<dbReference type="NCBIfam" id="TIGR00928">
    <property type="entry name" value="purB"/>
    <property type="match status" value="1"/>
</dbReference>
<dbReference type="UniPathway" id="UPA00074">
    <property type="reaction ID" value="UER00132"/>
</dbReference>
<dbReference type="Proteomes" id="UP000440578">
    <property type="component" value="Unassembled WGS sequence"/>
</dbReference>
<evidence type="ECO:0000256" key="1">
    <source>
        <dbReference type="ARBA" id="ARBA00000598"/>
    </source>
</evidence>
<keyword evidence="16" id="KW-1185">Reference proteome</keyword>
<comment type="caution">
    <text evidence="15">The sequence shown here is derived from an EMBL/GenBank/DDBJ whole genome shotgun (WGS) entry which is preliminary data.</text>
</comment>
<dbReference type="GO" id="GO:0044208">
    <property type="term" value="P:'de novo' AMP biosynthetic process"/>
    <property type="evidence" value="ECO:0007669"/>
    <property type="project" value="UniProtKB-UniPathway"/>
</dbReference>
<dbReference type="Pfam" id="PF00206">
    <property type="entry name" value="Lyase_1"/>
    <property type="match status" value="1"/>
</dbReference>
<evidence type="ECO:0000259" key="14">
    <source>
        <dbReference type="SMART" id="SM00998"/>
    </source>
</evidence>
<dbReference type="PROSITE" id="PS00163">
    <property type="entry name" value="FUMARATE_LYASES"/>
    <property type="match status" value="1"/>
</dbReference>
<comment type="similarity">
    <text evidence="5 13">Belongs to the lyase 1 family. Adenylosuccinate lyase subfamily.</text>
</comment>
<comment type="function">
    <text evidence="2">Catalyzes two non-sequential steps in de novo AMP synthesis: converts (S)-2-(5-amino-1-(5-phospho-D-ribosyl)imidazole-4-carboxamido)succinate (SAICAR) to fumarate plus 5-amino-1-(5-phospho-D-ribosyl)imidazole-4-carboxamide, and thereby also contributes to de novo IMP synthesis, and converts succinyladenosine monophosphate (SAMP) to AMP and fumarate.</text>
</comment>
<sequence>MERDISKTYQSPLASRYTSPEMNYNFSDQKKFSTWRKLWLYLAQAEKELGLPITDAQLEEMAAHLDDVDLAAAAEHERRVRHDVMAHVHTFAAACPQAAGVIHLGATSCFVGDNTDLLVLRDGLDILLPRLARCLQRLAAFAERHAALPTLGFTHLQPAQLTTVGKRACLWLQDLLQDEAALRQLRSQLRFRGVKGTTGTQASFLQLFDGDHNKVQRLDRRVTELAGFSSCYTICGQTYPRKVDVQVVQALAALGATAHKMCTDIRLLASMKELEEPFEKSQIGSSAMPYKRNPMRSERCCALARHLMTLPSNALQTAATQWMERTLDDSANRRITLSEAFLSADGVLMTLQNICEGLVVYPRVIERHVQQELPFMAAENIIMAMVKEGADRQECHEQLRVLSQAAGDRVKQEGLDNDLVSRLRQSDYFAPVHARLDSLLDPASFTGRAEQQVSQFLSEEVAPVLSLYQGQLEGSAELKI</sequence>
<comment type="pathway">
    <text evidence="4 13">Purine metabolism; AMP biosynthesis via de novo pathway; AMP from IMP: step 2/2.</text>
</comment>
<dbReference type="Gene3D" id="1.10.40.30">
    <property type="entry name" value="Fumarase/aspartase (C-terminal domain)"/>
    <property type="match status" value="1"/>
</dbReference>
<evidence type="ECO:0000256" key="12">
    <source>
        <dbReference type="ARBA" id="ARBA00047513"/>
    </source>
</evidence>
<dbReference type="Pfam" id="PF10397">
    <property type="entry name" value="ADSL_C"/>
    <property type="match status" value="1"/>
</dbReference>
<dbReference type="GO" id="GO:0070626">
    <property type="term" value="F:(S)-2-(5-amino-1-(5-phospho-D-ribosyl)imidazole-4-carboxamido) succinate lyase (fumarate-forming) activity"/>
    <property type="evidence" value="ECO:0007669"/>
    <property type="project" value="TreeGrafter"/>
</dbReference>
<reference evidence="15 16" key="1">
    <citation type="submission" date="2019-07" db="EMBL/GenBank/DDBJ databases">
        <title>Draft genome assembly of a fouling barnacle, Amphibalanus amphitrite (Darwin, 1854): The first reference genome for Thecostraca.</title>
        <authorList>
            <person name="Kim W."/>
        </authorList>
    </citation>
    <scope>NUCLEOTIDE SEQUENCE [LARGE SCALE GENOMIC DNA]</scope>
    <source>
        <strain evidence="15">SNU_AA5</strain>
        <tissue evidence="15">Soma without cirri and trophi</tissue>
    </source>
</reference>
<dbReference type="GO" id="GO:0005829">
    <property type="term" value="C:cytosol"/>
    <property type="evidence" value="ECO:0007669"/>
    <property type="project" value="TreeGrafter"/>
</dbReference>
<comment type="subunit">
    <text evidence="6">Homotetramer. Residues from neighboring subunits contribute catalytic and substrate-binding residues to each active site.</text>
</comment>
<evidence type="ECO:0000256" key="9">
    <source>
        <dbReference type="ARBA" id="ARBA00022755"/>
    </source>
</evidence>
<accession>A0A6A4V2I3</accession>
<dbReference type="InterPro" id="IPR000362">
    <property type="entry name" value="Fumarate_lyase_fam"/>
</dbReference>
<evidence type="ECO:0000256" key="4">
    <source>
        <dbReference type="ARBA" id="ARBA00004734"/>
    </source>
</evidence>
<dbReference type="AlphaFoldDB" id="A0A6A4V2I3"/>
<dbReference type="Gene3D" id="1.20.200.10">
    <property type="entry name" value="Fumarase/aspartase (Central domain)"/>
    <property type="match status" value="1"/>
</dbReference>
<comment type="catalytic activity">
    <reaction evidence="12 13">
        <text>N(6)-(1,2-dicarboxyethyl)-AMP = fumarate + AMP</text>
        <dbReference type="Rhea" id="RHEA:16853"/>
        <dbReference type="ChEBI" id="CHEBI:29806"/>
        <dbReference type="ChEBI" id="CHEBI:57567"/>
        <dbReference type="ChEBI" id="CHEBI:456215"/>
        <dbReference type="EC" id="4.3.2.2"/>
    </reaction>
</comment>
<evidence type="ECO:0000256" key="3">
    <source>
        <dbReference type="ARBA" id="ARBA00004706"/>
    </source>
</evidence>
<evidence type="ECO:0000256" key="5">
    <source>
        <dbReference type="ARBA" id="ARBA00008273"/>
    </source>
</evidence>
<dbReference type="OrthoDB" id="406045at2759"/>
<dbReference type="SMART" id="SM00998">
    <property type="entry name" value="ADSL_C"/>
    <property type="match status" value="1"/>
</dbReference>
<dbReference type="InterPro" id="IPR020557">
    <property type="entry name" value="Fumarate_lyase_CS"/>
</dbReference>
<name>A0A6A4V2I3_AMPAM</name>
<feature type="domain" description="Adenylosuccinate lyase C-terminal" evidence="14">
    <location>
        <begin position="373"/>
        <end position="457"/>
    </location>
</feature>
<dbReference type="EMBL" id="VIIS01002075">
    <property type="protein sequence ID" value="KAF0288856.1"/>
    <property type="molecule type" value="Genomic_DNA"/>
</dbReference>
<evidence type="ECO:0000256" key="11">
    <source>
        <dbReference type="ARBA" id="ARBA00030717"/>
    </source>
</evidence>
<dbReference type="InterPro" id="IPR008948">
    <property type="entry name" value="L-Aspartase-like"/>
</dbReference>
<evidence type="ECO:0000256" key="7">
    <source>
        <dbReference type="ARBA" id="ARBA00012339"/>
    </source>
</evidence>
<organism evidence="15 16">
    <name type="scientific">Amphibalanus amphitrite</name>
    <name type="common">Striped barnacle</name>
    <name type="synonym">Balanus amphitrite</name>
    <dbReference type="NCBI Taxonomy" id="1232801"/>
    <lineage>
        <taxon>Eukaryota</taxon>
        <taxon>Metazoa</taxon>
        <taxon>Ecdysozoa</taxon>
        <taxon>Arthropoda</taxon>
        <taxon>Crustacea</taxon>
        <taxon>Multicrustacea</taxon>
        <taxon>Cirripedia</taxon>
        <taxon>Thoracica</taxon>
        <taxon>Thoracicalcarea</taxon>
        <taxon>Balanomorpha</taxon>
        <taxon>Balanoidea</taxon>
        <taxon>Balanidae</taxon>
        <taxon>Amphibalaninae</taxon>
        <taxon>Amphibalanus</taxon>
    </lineage>
</organism>
<protein>
    <recommendedName>
        <fullName evidence="8 13">Adenylosuccinate lyase</fullName>
        <shortName evidence="13">ASL</shortName>
        <ecNumber evidence="7 13">4.3.2.2</ecNumber>
    </recommendedName>
    <alternativeName>
        <fullName evidence="11 13">Adenylosuccinase</fullName>
    </alternativeName>
</protein>
<dbReference type="PANTHER" id="PTHR43172:SF1">
    <property type="entry name" value="ADENYLOSUCCINATE LYASE"/>
    <property type="match status" value="1"/>
</dbReference>
<dbReference type="InterPro" id="IPR022761">
    <property type="entry name" value="Fumarate_lyase_N"/>
</dbReference>
<keyword evidence="9 13" id="KW-0658">Purine biosynthesis</keyword>
<evidence type="ECO:0000256" key="8">
    <source>
        <dbReference type="ARBA" id="ARBA00017058"/>
    </source>
</evidence>
<dbReference type="InterPro" id="IPR019468">
    <property type="entry name" value="AdenyloSucc_lyase_C"/>
</dbReference>
<evidence type="ECO:0000313" key="16">
    <source>
        <dbReference type="Proteomes" id="UP000440578"/>
    </source>
</evidence>
<proteinExistence type="inferred from homology"/>
<evidence type="ECO:0000256" key="2">
    <source>
        <dbReference type="ARBA" id="ARBA00002971"/>
    </source>
</evidence>
<evidence type="ECO:0000256" key="13">
    <source>
        <dbReference type="RuleBase" id="RU361172"/>
    </source>
</evidence>
<dbReference type="SUPFAM" id="SSF48557">
    <property type="entry name" value="L-aspartase-like"/>
    <property type="match status" value="1"/>
</dbReference>
<dbReference type="GO" id="GO:0004018">
    <property type="term" value="F:N6-(1,2-dicarboxyethyl)AMP AMP-lyase (fumarate-forming) activity"/>
    <property type="evidence" value="ECO:0007669"/>
    <property type="project" value="InterPro"/>
</dbReference>
<keyword evidence="10 13" id="KW-0456">Lyase</keyword>
<dbReference type="InterPro" id="IPR004769">
    <property type="entry name" value="Pur_lyase"/>
</dbReference>
<evidence type="ECO:0000313" key="15">
    <source>
        <dbReference type="EMBL" id="KAF0288856.1"/>
    </source>
</evidence>
<dbReference type="PANTHER" id="PTHR43172">
    <property type="entry name" value="ADENYLOSUCCINATE LYASE"/>
    <property type="match status" value="1"/>
</dbReference>
<dbReference type="PRINTS" id="PR00149">
    <property type="entry name" value="FUMRATELYASE"/>
</dbReference>
<evidence type="ECO:0000256" key="10">
    <source>
        <dbReference type="ARBA" id="ARBA00023239"/>
    </source>
</evidence>
<gene>
    <name evidence="15" type="primary">ADSL</name>
    <name evidence="15" type="ORF">FJT64_001385</name>
</gene>
<dbReference type="GO" id="GO:0006189">
    <property type="term" value="P:'de novo' IMP biosynthetic process"/>
    <property type="evidence" value="ECO:0007669"/>
    <property type="project" value="UniProtKB-UniPathway"/>
</dbReference>